<evidence type="ECO:0000313" key="2">
    <source>
        <dbReference type="EMBL" id="ADP39514.1"/>
    </source>
</evidence>
<gene>
    <name evidence="2" type="ordered locus">HMPREF0733_10056</name>
</gene>
<evidence type="ECO:0000259" key="1">
    <source>
        <dbReference type="Pfam" id="PF01656"/>
    </source>
</evidence>
<dbReference type="GO" id="GO:0005829">
    <property type="term" value="C:cytosol"/>
    <property type="evidence" value="ECO:0007669"/>
    <property type="project" value="TreeGrafter"/>
</dbReference>
<dbReference type="EMBL" id="CP002280">
    <property type="protein sequence ID" value="ADP39514.1"/>
    <property type="molecule type" value="Genomic_DNA"/>
</dbReference>
<dbReference type="GO" id="GO:0005524">
    <property type="term" value="F:ATP binding"/>
    <property type="evidence" value="ECO:0007669"/>
    <property type="project" value="TreeGrafter"/>
</dbReference>
<dbReference type="HOGENOM" id="CLU_019561_0_0_11"/>
<dbReference type="AlphaFoldDB" id="E3H4G8"/>
<sequence length="518" mass="56968">MIHNIPLVLLGDDGTILNAIESQRGRVSVARSAHTFADALGYAHAGIACAILSVGLPQEATVSILHELDEADVKFIALVPEDTPLPDLVMPLATDTEPHQLPAVVEKLLDEASAEPEQELGITPQKAENGYGYDSGYSGHYGYDTQNLYNGSGEYLHPDTSGYGYALVNPNRSQTEQSSMDFPLSCPSQEQLKASQLQEGYEASAHFESNMQQPTLNERRDSPRQYYPQFSAPQIDDTVEAGNRGTIVAVWGTGGAPGRSTLALNLANCAAAEGMRVCLVDADTYNPSLSPLLGLLDDYSGIAQLCHFIERGQLDTQISDEAISTLRVGKYYLDFLSGITRPDRWPELRTRALRDSIKWLAHRYDVIILDTAACLESDAELGFAQAGPRRNGAAITALEMADHIVLLGNADIIGIPRTIRAYDQMHEGACTLRDTAKVHIWLNKVRAEATGRDAERELANTWQRFGPRNPISGFLPYDRKTVDRAWFRGQTLLEYAPRSPLIVGIRKLYTSLGLRKLR</sequence>
<dbReference type="InterPro" id="IPR050625">
    <property type="entry name" value="ParA/MinD_ATPase"/>
</dbReference>
<dbReference type="GO" id="GO:0009898">
    <property type="term" value="C:cytoplasmic side of plasma membrane"/>
    <property type="evidence" value="ECO:0007669"/>
    <property type="project" value="TreeGrafter"/>
</dbReference>
<reference evidence="3" key="1">
    <citation type="submission" date="2010-10" db="EMBL/GenBank/DDBJ databases">
        <title>The complete genome of Rothia dentocariosa ATCC 17931.</title>
        <authorList>
            <person name="Muzny D."/>
            <person name="Qin X."/>
            <person name="Buhay C."/>
            <person name="Dugan-Rocha S."/>
            <person name="Ding Y."/>
            <person name="Chen G."/>
            <person name="Hawes A."/>
            <person name="Holder M."/>
            <person name="Jhangiani S."/>
            <person name="Johnson A."/>
            <person name="Khan Z."/>
            <person name="Li Z."/>
            <person name="Liu W."/>
            <person name="Liu X."/>
            <person name="Perez L."/>
            <person name="Shen H."/>
            <person name="Wang Q."/>
            <person name="Watt J."/>
            <person name="Xi L."/>
            <person name="Xin Y."/>
            <person name="Zhou J."/>
            <person name="Deng J."/>
            <person name="Jiang H."/>
            <person name="Liu Y."/>
            <person name="Qu J."/>
            <person name="Song X.-Z."/>
            <person name="Zhang L."/>
            <person name="Villasana D."/>
            <person name="Johnson A."/>
            <person name="Liu J."/>
            <person name="Liyanage D."/>
            <person name="Lorensuhewa L."/>
            <person name="Robinson T."/>
            <person name="Song A."/>
            <person name="Song B.-B."/>
            <person name="Dinh H."/>
            <person name="Thornton R."/>
            <person name="Coyle M."/>
            <person name="Francisco L."/>
            <person name="Jackson L."/>
            <person name="Javaid M."/>
            <person name="Korchina V."/>
            <person name="Kovar C."/>
            <person name="Mata R."/>
            <person name="Mathew T."/>
            <person name="Ngo R."/>
            <person name="Nguyen L."/>
            <person name="Nguyen N."/>
            <person name="Okwuonu G."/>
            <person name="Ongeri F."/>
            <person name="Pham C."/>
            <person name="Simmons D."/>
            <person name="Wilczek-Boney K."/>
            <person name="Hale W."/>
            <person name="Jakkamsetti A."/>
            <person name="Pham P."/>
            <person name="Ruth R."/>
            <person name="San Lucas F."/>
            <person name="Warren J."/>
            <person name="Zhang J."/>
            <person name="Zhao Z."/>
            <person name="Zhou C."/>
            <person name="Zhu D."/>
            <person name="Lee S."/>
            <person name="Bess C."/>
            <person name="Blankenburg K."/>
            <person name="Forbes L."/>
            <person name="Fu Q."/>
            <person name="Gubbala S."/>
            <person name="Hirani K."/>
            <person name="Jayaseelan J.C."/>
            <person name="Lara F."/>
            <person name="Munidasa M."/>
            <person name="Palculict T."/>
            <person name="Patil S."/>
            <person name="Pu L.-L."/>
            <person name="Saada N."/>
            <person name="Tang L."/>
            <person name="Weissenberger G."/>
            <person name="Zhu Y."/>
            <person name="Hemphill L."/>
            <person name="Shang Y."/>
            <person name="Youmans B."/>
            <person name="Ayvaz T."/>
            <person name="Ross M."/>
            <person name="Santibanez J."/>
            <person name="Aqrawi P."/>
            <person name="Gross S."/>
            <person name="Joshi V."/>
            <person name="Fowler G."/>
            <person name="Nazareth L."/>
            <person name="Reid J."/>
            <person name="Worley K."/>
            <person name="Petrosino J."/>
            <person name="Highlander S."/>
            <person name="Gibbs R."/>
        </authorList>
    </citation>
    <scope>NUCLEOTIDE SEQUENCE [LARGE SCALE GENOMIC DNA]</scope>
    <source>
        <strain evidence="3">ATCC 17931 / CDC X599 / XDIA</strain>
    </source>
</reference>
<dbReference type="GO" id="GO:0016887">
    <property type="term" value="F:ATP hydrolysis activity"/>
    <property type="evidence" value="ECO:0007669"/>
    <property type="project" value="TreeGrafter"/>
</dbReference>
<dbReference type="GeneID" id="29744042"/>
<dbReference type="SUPFAM" id="SSF52540">
    <property type="entry name" value="P-loop containing nucleoside triphosphate hydrolases"/>
    <property type="match status" value="1"/>
</dbReference>
<dbReference type="InterPro" id="IPR002586">
    <property type="entry name" value="CobQ/CobB/MinD/ParA_Nub-bd_dom"/>
</dbReference>
<accession>E3H4G8</accession>
<dbReference type="InterPro" id="IPR027417">
    <property type="entry name" value="P-loop_NTPase"/>
</dbReference>
<dbReference type="GO" id="GO:0051782">
    <property type="term" value="P:negative regulation of cell division"/>
    <property type="evidence" value="ECO:0007669"/>
    <property type="project" value="TreeGrafter"/>
</dbReference>
<dbReference type="Proteomes" id="UP000000387">
    <property type="component" value="Chromosome"/>
</dbReference>
<evidence type="ECO:0000313" key="3">
    <source>
        <dbReference type="Proteomes" id="UP000000387"/>
    </source>
</evidence>
<dbReference type="Pfam" id="PF01656">
    <property type="entry name" value="CbiA"/>
    <property type="match status" value="1"/>
</dbReference>
<protein>
    <recommendedName>
        <fullName evidence="1">CobQ/CobB/MinD/ParA nucleotide binding domain-containing protein</fullName>
    </recommendedName>
</protein>
<proteinExistence type="predicted"/>
<dbReference type="eggNOG" id="COG0455">
    <property type="taxonomic scope" value="Bacteria"/>
</dbReference>
<dbReference type="PANTHER" id="PTHR43384">
    <property type="entry name" value="SEPTUM SITE-DETERMINING PROTEIN MIND HOMOLOG, CHLOROPLASTIC-RELATED"/>
    <property type="match status" value="1"/>
</dbReference>
<feature type="domain" description="CobQ/CobB/MinD/ParA nucleotide binding" evidence="1">
    <location>
        <begin position="248"/>
        <end position="481"/>
    </location>
</feature>
<dbReference type="PANTHER" id="PTHR43384:SF10">
    <property type="entry name" value="ATPASE INVOLVED IN CHROMOSOME PARTITIONING, PARA_MIND FAMILY"/>
    <property type="match status" value="1"/>
</dbReference>
<name>E3H4G8_ROTDC</name>
<organism evidence="2 3">
    <name type="scientific">Rothia dentocariosa (strain ATCC 17931 / CDC X599 / XDIA)</name>
    <dbReference type="NCBI Taxonomy" id="762948"/>
    <lineage>
        <taxon>Bacteria</taxon>
        <taxon>Bacillati</taxon>
        <taxon>Actinomycetota</taxon>
        <taxon>Actinomycetes</taxon>
        <taxon>Micrococcales</taxon>
        <taxon>Micrococcaceae</taxon>
        <taxon>Rothia</taxon>
    </lineage>
</organism>
<dbReference type="Gene3D" id="3.40.50.300">
    <property type="entry name" value="P-loop containing nucleotide triphosphate hydrolases"/>
    <property type="match status" value="1"/>
</dbReference>
<dbReference type="KEGG" id="rdn:HMPREF0733_10056"/>
<dbReference type="RefSeq" id="WP_013397414.1">
    <property type="nucleotide sequence ID" value="NC_014643.1"/>
</dbReference>